<feature type="compositionally biased region" description="Basic and acidic residues" evidence="1">
    <location>
        <begin position="56"/>
        <end position="91"/>
    </location>
</feature>
<sequence length="237" mass="26659">MAPINFAGCNTARTNNNWSRAAARGGNMDKDSIESLLRELGIEGNDTIRKNLSRSRFRDRDGQKQPSRKDTTSESSHDRDEDVTRLLQDARHRQHQTPSDQLDEEGLIEKTARKDQPCEEEDVDVYRDCHYSKGSAYGYLINRCPDPPLAITTSKSHAYSHGRGHGHGQATIAGTAAALRRYDMLFAPGMILFAMLLLLLIAVAIVEAVDVIWKKSKEDEDDDEDEDDEDDLDEKIL</sequence>
<evidence type="ECO:0000313" key="3">
    <source>
        <dbReference type="EMBL" id="KKA20481.1"/>
    </source>
</evidence>
<dbReference type="AlphaFoldDB" id="A0A0F4YRJ8"/>
<reference evidence="3 4" key="1">
    <citation type="submission" date="2015-04" db="EMBL/GenBank/DDBJ databases">
        <authorList>
            <person name="Heijne W.H."/>
            <person name="Fedorova N.D."/>
            <person name="Nierman W.C."/>
            <person name="Vollebregt A.W."/>
            <person name="Zhao Z."/>
            <person name="Wu L."/>
            <person name="Kumar M."/>
            <person name="Stam H."/>
            <person name="van den Berg M.A."/>
            <person name="Pel H.J."/>
        </authorList>
    </citation>
    <scope>NUCLEOTIDE SEQUENCE [LARGE SCALE GENOMIC DNA]</scope>
    <source>
        <strain evidence="3 4">CBS 393.64</strain>
    </source>
</reference>
<dbReference type="EMBL" id="LASV01000255">
    <property type="protein sequence ID" value="KKA20481.1"/>
    <property type="molecule type" value="Genomic_DNA"/>
</dbReference>
<feature type="compositionally biased region" description="Basic and acidic residues" evidence="1">
    <location>
        <begin position="107"/>
        <end position="117"/>
    </location>
</feature>
<feature type="region of interest" description="Disordered" evidence="1">
    <location>
        <begin position="51"/>
        <end position="119"/>
    </location>
</feature>
<organism evidence="3 4">
    <name type="scientific">Rasamsonia emersonii (strain ATCC 16479 / CBS 393.64 / IMI 116815)</name>
    <dbReference type="NCBI Taxonomy" id="1408163"/>
    <lineage>
        <taxon>Eukaryota</taxon>
        <taxon>Fungi</taxon>
        <taxon>Dikarya</taxon>
        <taxon>Ascomycota</taxon>
        <taxon>Pezizomycotina</taxon>
        <taxon>Eurotiomycetes</taxon>
        <taxon>Eurotiomycetidae</taxon>
        <taxon>Eurotiales</taxon>
        <taxon>Trichocomaceae</taxon>
        <taxon>Rasamsonia</taxon>
    </lineage>
</organism>
<dbReference type="GeneID" id="25317844"/>
<feature type="region of interest" description="Disordered" evidence="1">
    <location>
        <begin position="216"/>
        <end position="237"/>
    </location>
</feature>
<dbReference type="Proteomes" id="UP000053958">
    <property type="component" value="Unassembled WGS sequence"/>
</dbReference>
<evidence type="ECO:0000313" key="4">
    <source>
        <dbReference type="Proteomes" id="UP000053958"/>
    </source>
</evidence>
<keyword evidence="4" id="KW-1185">Reference proteome</keyword>
<feature type="compositionally biased region" description="Acidic residues" evidence="1">
    <location>
        <begin position="219"/>
        <end position="237"/>
    </location>
</feature>
<comment type="caution">
    <text evidence="3">The sequence shown here is derived from an EMBL/GenBank/DDBJ whole genome shotgun (WGS) entry which is preliminary data.</text>
</comment>
<keyword evidence="2" id="KW-0472">Membrane</keyword>
<keyword evidence="2" id="KW-1133">Transmembrane helix</keyword>
<protein>
    <submittedName>
        <fullName evidence="3">Uncharacterized protein</fullName>
    </submittedName>
</protein>
<evidence type="ECO:0000256" key="2">
    <source>
        <dbReference type="SAM" id="Phobius"/>
    </source>
</evidence>
<dbReference type="RefSeq" id="XP_013327093.1">
    <property type="nucleotide sequence ID" value="XM_013471639.1"/>
</dbReference>
<keyword evidence="2" id="KW-0812">Transmembrane</keyword>
<feature type="transmembrane region" description="Helical" evidence="2">
    <location>
        <begin position="185"/>
        <end position="206"/>
    </location>
</feature>
<proteinExistence type="predicted"/>
<gene>
    <name evidence="3" type="ORF">T310_5500</name>
</gene>
<evidence type="ECO:0000256" key="1">
    <source>
        <dbReference type="SAM" id="MobiDB-lite"/>
    </source>
</evidence>
<accession>A0A0F4YRJ8</accession>
<name>A0A0F4YRJ8_RASE3</name>